<name>A0A9X0QES2_9BACT</name>
<dbReference type="EMBL" id="JACHEB010000005">
    <property type="protein sequence ID" value="MBB5329013.1"/>
    <property type="molecule type" value="Genomic_DNA"/>
</dbReference>
<keyword evidence="2" id="KW-1185">Reference proteome</keyword>
<gene>
    <name evidence="1" type="ORF">HDF14_002629</name>
</gene>
<reference evidence="1 2" key="1">
    <citation type="submission" date="2020-08" db="EMBL/GenBank/DDBJ databases">
        <title>Genomic Encyclopedia of Type Strains, Phase IV (KMG-V): Genome sequencing to study the core and pangenomes of soil and plant-associated prokaryotes.</title>
        <authorList>
            <person name="Whitman W."/>
        </authorList>
    </citation>
    <scope>NUCLEOTIDE SEQUENCE [LARGE SCALE GENOMIC DNA]</scope>
    <source>
        <strain evidence="1 2">X5P2</strain>
    </source>
</reference>
<proteinExistence type="predicted"/>
<protein>
    <submittedName>
        <fullName evidence="1">Uncharacterized protein</fullName>
    </submittedName>
</protein>
<organism evidence="1 2">
    <name type="scientific">Tunturiibacter gelidiferens</name>
    <dbReference type="NCBI Taxonomy" id="3069689"/>
    <lineage>
        <taxon>Bacteria</taxon>
        <taxon>Pseudomonadati</taxon>
        <taxon>Acidobacteriota</taxon>
        <taxon>Terriglobia</taxon>
        <taxon>Terriglobales</taxon>
        <taxon>Acidobacteriaceae</taxon>
        <taxon>Tunturiibacter</taxon>
    </lineage>
</organism>
<evidence type="ECO:0000313" key="2">
    <source>
        <dbReference type="Proteomes" id="UP000535182"/>
    </source>
</evidence>
<evidence type="ECO:0000313" key="1">
    <source>
        <dbReference type="EMBL" id="MBB5329013.1"/>
    </source>
</evidence>
<dbReference type="Proteomes" id="UP000535182">
    <property type="component" value="Unassembled WGS sequence"/>
</dbReference>
<sequence>MSVFYDRQAELEKYEFMMGEARGRLAVTLDVLTDALILVGQHGVYCTSTRNPTVPALDLQAVLMNLNGAKELISSVMERLRLEREAAESPAVEAE</sequence>
<dbReference type="AlphaFoldDB" id="A0A9X0QES2"/>
<dbReference type="RefSeq" id="WP_183977099.1">
    <property type="nucleotide sequence ID" value="NZ_JACHEB010000005.1"/>
</dbReference>
<comment type="caution">
    <text evidence="1">The sequence shown here is derived from an EMBL/GenBank/DDBJ whole genome shotgun (WGS) entry which is preliminary data.</text>
</comment>
<accession>A0A9X0QES2</accession>